<dbReference type="Gene3D" id="3.10.590.10">
    <property type="entry name" value="ph1033 like domains"/>
    <property type="match status" value="1"/>
</dbReference>
<accession>A0AAN9EVX3</accession>
<evidence type="ECO:0000256" key="1">
    <source>
        <dbReference type="ARBA" id="ARBA00004496"/>
    </source>
</evidence>
<comment type="caution">
    <text evidence="8">The sequence shown here is derived from an EMBL/GenBank/DDBJ whole genome shotgun (WGS) entry which is preliminary data.</text>
</comment>
<dbReference type="GO" id="GO:0005737">
    <property type="term" value="C:cytoplasm"/>
    <property type="evidence" value="ECO:0007669"/>
    <property type="project" value="UniProtKB-SubCell"/>
</dbReference>
<evidence type="ECO:0000256" key="2">
    <source>
        <dbReference type="ARBA" id="ARBA00022490"/>
    </source>
</evidence>
<sequence>MVVIFETAGQSNGVIHLIDLMGYVVYPIVHSWGFVGASSECSRSPRFPSSFPPCDAVFFHPCLEFFLFLFSSGFAIALFILWDLKARFRVGNSGMEMYDVSVTRNLDAYLIEGTDLNSHLTSPNFEQLGIMFNDGAPEFVVDQNVYYPAATNYGYYCTGFESPGEWEDHHRIFGVDGPDIQYTGAQNESFPYVYYTPSYGFAQSPYNPYNPYIPGAMIGVDDPFGGAQQYYSLPNYQNPVSSPTYIPFVVQPENFPDSAVDSLFDTSASISRPDGRGSKHKFNSASAAFTRNSSKPLSNPTSSLARVSEGLRDNTAVKKDLTTGSVSGNGFVNLSPSPSHQSAVAKFRPKIHIGKGLNDVNGSSDVLGEQNRGPRISRSKQQLAVKIYSNKAGEGNARENFIIHTDQYNREDFPVNNENAKFFVIKSYSEDDVHKSIKYNVWSSTPHGNKKLQSAYEDAKRIATGKSGGCPIFLFFSVNASGQFCGVAEMVGPVDFNKDMDFWQQDKWSGSFPVKWHIIKDVPNSYFRHIILENNENKPVTNSRDTQEIMYYKGLEMLKIFKNHCLKTSLLDDFMYYENRQKILQEEKAKLPIKSYKNPLLVPTLEPPRKLNFVVDIPPVSDEKNSKMDGVLGSPKHISISGVENVVSSSDVTSTASVDEKIDKGRVNKVDISPVLKIGSVTITPKQVETKPPGISVTKKEPVDVVTVGSMQVKVNGFADSSGFLKVGSIPLDPKALQVDGGTCVTSKRDG</sequence>
<evidence type="ECO:0000259" key="7">
    <source>
        <dbReference type="PROSITE" id="PS50882"/>
    </source>
</evidence>
<evidence type="ECO:0000256" key="3">
    <source>
        <dbReference type="ARBA" id="ARBA00022884"/>
    </source>
</evidence>
<comment type="subcellular location">
    <subcellularLocation>
        <location evidence="1">Cytoplasm</location>
    </subcellularLocation>
</comment>
<dbReference type="Proteomes" id="UP001359559">
    <property type="component" value="Unassembled WGS sequence"/>
</dbReference>
<feature type="domain" description="YTH" evidence="7">
    <location>
        <begin position="420"/>
        <end position="561"/>
    </location>
</feature>
<dbReference type="InterPro" id="IPR007275">
    <property type="entry name" value="YTH_domain"/>
</dbReference>
<evidence type="ECO:0000256" key="6">
    <source>
        <dbReference type="SAM" id="Phobius"/>
    </source>
</evidence>
<dbReference type="InterPro" id="IPR045168">
    <property type="entry name" value="YTH_prot"/>
</dbReference>
<dbReference type="AlphaFoldDB" id="A0AAN9EVX3"/>
<evidence type="ECO:0000256" key="5">
    <source>
        <dbReference type="SAM" id="MobiDB-lite"/>
    </source>
</evidence>
<dbReference type="PANTHER" id="PTHR12357">
    <property type="entry name" value="YTH YT521-B HOMOLOGY DOMAIN-CONTAINING"/>
    <property type="match status" value="1"/>
</dbReference>
<gene>
    <name evidence="8" type="ORF">RJT34_32377</name>
</gene>
<evidence type="ECO:0000313" key="8">
    <source>
        <dbReference type="EMBL" id="KAK7264767.1"/>
    </source>
</evidence>
<dbReference type="PROSITE" id="PS50882">
    <property type="entry name" value="YTH"/>
    <property type="match status" value="1"/>
</dbReference>
<proteinExistence type="inferred from homology"/>
<dbReference type="GO" id="GO:1990247">
    <property type="term" value="F:N6-methyladenosine-containing RNA reader activity"/>
    <property type="evidence" value="ECO:0007669"/>
    <property type="project" value="UniProtKB-UniRule"/>
</dbReference>
<name>A0AAN9EVX3_CLITE</name>
<evidence type="ECO:0000256" key="4">
    <source>
        <dbReference type="RuleBase" id="RU369095"/>
    </source>
</evidence>
<keyword evidence="9" id="KW-1185">Reference proteome</keyword>
<evidence type="ECO:0000313" key="9">
    <source>
        <dbReference type="Proteomes" id="UP001359559"/>
    </source>
</evidence>
<keyword evidence="2" id="KW-0963">Cytoplasm</keyword>
<dbReference type="GO" id="GO:0061157">
    <property type="term" value="P:mRNA destabilization"/>
    <property type="evidence" value="ECO:0007669"/>
    <property type="project" value="TreeGrafter"/>
</dbReference>
<keyword evidence="6" id="KW-0812">Transmembrane</keyword>
<dbReference type="EMBL" id="JAYKXN010000008">
    <property type="protein sequence ID" value="KAK7264767.1"/>
    <property type="molecule type" value="Genomic_DNA"/>
</dbReference>
<dbReference type="CDD" id="cd21134">
    <property type="entry name" value="YTH"/>
    <property type="match status" value="1"/>
</dbReference>
<reference evidence="8 9" key="1">
    <citation type="submission" date="2024-01" db="EMBL/GenBank/DDBJ databases">
        <title>The genomes of 5 underutilized Papilionoideae crops provide insights into root nodulation and disease resistance.</title>
        <authorList>
            <person name="Yuan L."/>
        </authorList>
    </citation>
    <scope>NUCLEOTIDE SEQUENCE [LARGE SCALE GENOMIC DNA]</scope>
    <source>
        <strain evidence="8">LY-2023</strain>
        <tissue evidence="8">Leaf</tissue>
    </source>
</reference>
<dbReference type="GO" id="GO:0003729">
    <property type="term" value="F:mRNA binding"/>
    <property type="evidence" value="ECO:0007669"/>
    <property type="project" value="UniProtKB-UniRule"/>
</dbReference>
<comment type="function">
    <text evidence="4">Specifically recognizes and binds N6-methyladenosine (m6A)-containing RNAs, and regulates mRNA stability. M6A is a modification present at internal sites of mRNAs and some non-coding RNAs and plays a role in mRNA stability and processing.</text>
</comment>
<dbReference type="PANTHER" id="PTHR12357:SF92">
    <property type="entry name" value="YTH DOMAIN-CONTAINING FAMILY PROTEIN"/>
    <property type="match status" value="1"/>
</dbReference>
<keyword evidence="6" id="KW-0472">Membrane</keyword>
<feature type="transmembrane region" description="Helical" evidence="6">
    <location>
        <begin position="58"/>
        <end position="82"/>
    </location>
</feature>
<keyword evidence="6" id="KW-1133">Transmembrane helix</keyword>
<feature type="region of interest" description="Disordered" evidence="5">
    <location>
        <begin position="356"/>
        <end position="382"/>
    </location>
</feature>
<keyword evidence="3 4" id="KW-0694">RNA-binding</keyword>
<protein>
    <recommendedName>
        <fullName evidence="4">YTH domain-containing family protein</fullName>
    </recommendedName>
</protein>
<dbReference type="FunFam" id="3.10.590.10:FF:000001">
    <property type="entry name" value="YTH domain family 1, isoform CRA_a"/>
    <property type="match status" value="1"/>
</dbReference>
<comment type="similarity">
    <text evidence="4">Belongs to the YTHDF family.</text>
</comment>
<dbReference type="Pfam" id="PF04146">
    <property type="entry name" value="YTH"/>
    <property type="match status" value="1"/>
</dbReference>
<organism evidence="8 9">
    <name type="scientific">Clitoria ternatea</name>
    <name type="common">Butterfly pea</name>
    <dbReference type="NCBI Taxonomy" id="43366"/>
    <lineage>
        <taxon>Eukaryota</taxon>
        <taxon>Viridiplantae</taxon>
        <taxon>Streptophyta</taxon>
        <taxon>Embryophyta</taxon>
        <taxon>Tracheophyta</taxon>
        <taxon>Spermatophyta</taxon>
        <taxon>Magnoliopsida</taxon>
        <taxon>eudicotyledons</taxon>
        <taxon>Gunneridae</taxon>
        <taxon>Pentapetalae</taxon>
        <taxon>rosids</taxon>
        <taxon>fabids</taxon>
        <taxon>Fabales</taxon>
        <taxon>Fabaceae</taxon>
        <taxon>Papilionoideae</taxon>
        <taxon>50 kb inversion clade</taxon>
        <taxon>NPAAA clade</taxon>
        <taxon>indigoferoid/millettioid clade</taxon>
        <taxon>Phaseoleae</taxon>
        <taxon>Clitoria</taxon>
    </lineage>
</organism>